<dbReference type="InterPro" id="IPR002716">
    <property type="entry name" value="PIN_dom"/>
</dbReference>
<proteinExistence type="predicted"/>
<dbReference type="PANTHER" id="PTHR42188:SF1">
    <property type="entry name" value="23S RRNA-SPECIFIC ENDONUCLEASE VAPC20"/>
    <property type="match status" value="1"/>
</dbReference>
<dbReference type="AlphaFoldDB" id="A0A1F5I499"/>
<accession>A0A1F5I499</accession>
<dbReference type="CDD" id="cd09854">
    <property type="entry name" value="PIN_VapC-like"/>
    <property type="match status" value="1"/>
</dbReference>
<name>A0A1F5I499_9BACT</name>
<protein>
    <recommendedName>
        <fullName evidence="1">PIN domain-containing protein</fullName>
    </recommendedName>
</protein>
<reference evidence="2 3" key="1">
    <citation type="journal article" date="2016" name="Nat. Commun.">
        <title>Thousands of microbial genomes shed light on interconnected biogeochemical processes in an aquifer system.</title>
        <authorList>
            <person name="Anantharaman K."/>
            <person name="Brown C.T."/>
            <person name="Hug L.A."/>
            <person name="Sharon I."/>
            <person name="Castelle C.J."/>
            <person name="Probst A.J."/>
            <person name="Thomas B.C."/>
            <person name="Singh A."/>
            <person name="Wilkins M.J."/>
            <person name="Karaoz U."/>
            <person name="Brodie E.L."/>
            <person name="Williams K.H."/>
            <person name="Hubbard S.S."/>
            <person name="Banfield J.F."/>
        </authorList>
    </citation>
    <scope>NUCLEOTIDE SEQUENCE [LARGE SCALE GENOMIC DNA]</scope>
</reference>
<dbReference type="GO" id="GO:0016075">
    <property type="term" value="P:rRNA catabolic process"/>
    <property type="evidence" value="ECO:0007669"/>
    <property type="project" value="TreeGrafter"/>
</dbReference>
<evidence type="ECO:0000259" key="1">
    <source>
        <dbReference type="Pfam" id="PF01850"/>
    </source>
</evidence>
<gene>
    <name evidence="2" type="ORF">A3A60_04645</name>
</gene>
<dbReference type="EMBL" id="MFBS01000002">
    <property type="protein sequence ID" value="OGE11237.1"/>
    <property type="molecule type" value="Genomic_DNA"/>
</dbReference>
<dbReference type="Pfam" id="PF01850">
    <property type="entry name" value="PIN"/>
    <property type="match status" value="1"/>
</dbReference>
<dbReference type="InterPro" id="IPR029060">
    <property type="entry name" value="PIN-like_dom_sf"/>
</dbReference>
<dbReference type="InterPro" id="IPR039018">
    <property type="entry name" value="VapC20-like"/>
</dbReference>
<organism evidence="2 3">
    <name type="scientific">Candidatus Curtissbacteria bacterium RIFCSPLOWO2_01_FULL_42_26</name>
    <dbReference type="NCBI Taxonomy" id="1797729"/>
    <lineage>
        <taxon>Bacteria</taxon>
        <taxon>Candidatus Curtissiibacteriota</taxon>
    </lineage>
</organism>
<evidence type="ECO:0000313" key="2">
    <source>
        <dbReference type="EMBL" id="OGE11237.1"/>
    </source>
</evidence>
<feature type="domain" description="PIN" evidence="1">
    <location>
        <begin position="9"/>
        <end position="132"/>
    </location>
</feature>
<dbReference type="Gene3D" id="3.40.50.1010">
    <property type="entry name" value="5'-nuclease"/>
    <property type="match status" value="1"/>
</dbReference>
<sequence length="138" mass="15138">MASNIAVGDADALIALVLEKDVNHKNAVLIGQKFAKKGVTVVFPVTVFPEAVTSLKRAANQPQKAHLINKQVQTGVFHIEYLDEDILLSACKIFEGAKSKQNTLFDAIVAATAKKLDADCVFSFDTWYRKLGFRLAED</sequence>
<dbReference type="Proteomes" id="UP000179227">
    <property type="component" value="Unassembled WGS sequence"/>
</dbReference>
<dbReference type="PANTHER" id="PTHR42188">
    <property type="entry name" value="23S RRNA-SPECIFIC ENDONUCLEASE VAPC20"/>
    <property type="match status" value="1"/>
</dbReference>
<dbReference type="GO" id="GO:0004521">
    <property type="term" value="F:RNA endonuclease activity"/>
    <property type="evidence" value="ECO:0007669"/>
    <property type="project" value="InterPro"/>
</dbReference>
<dbReference type="STRING" id="1797729.A3A60_04645"/>
<dbReference type="SUPFAM" id="SSF88723">
    <property type="entry name" value="PIN domain-like"/>
    <property type="match status" value="1"/>
</dbReference>
<comment type="caution">
    <text evidence="2">The sequence shown here is derived from an EMBL/GenBank/DDBJ whole genome shotgun (WGS) entry which is preliminary data.</text>
</comment>
<evidence type="ECO:0000313" key="3">
    <source>
        <dbReference type="Proteomes" id="UP000179227"/>
    </source>
</evidence>